<protein>
    <recommendedName>
        <fullName evidence="2">Poly A polymerase head domain-containing protein</fullName>
    </recommendedName>
</protein>
<name>A0A6C0CH29_9ZZZZ</name>
<dbReference type="AlphaFoldDB" id="A0A6C0CH29"/>
<dbReference type="EMBL" id="MN739403">
    <property type="protein sequence ID" value="QHT02924.1"/>
    <property type="molecule type" value="Genomic_DNA"/>
</dbReference>
<evidence type="ECO:0008006" key="2">
    <source>
        <dbReference type="Google" id="ProtNLM"/>
    </source>
</evidence>
<sequence>MTIIDDYGSFESIVFESDGIIYGGYVRDKFINQSIKTKFIIPNDMDIFFKNEEVAKKFIEELASYGDIIKTKNNDETYTGLFSIIQHKQISVINENQTLTFDVSYPFKNTEIECQYLEPPFYNLDMECNGFLMDSSGIRYSSMTGTYLDTLKSSQKKGEIFRIIDDMNKMQTNLTTIGGLKIEEPYIVGRVLKMINRKSSWKILNAPFKFQKRNFICKCCNEISFKSGYKVGDFSYDKECFFDKLYKFEFKRELNFVIDEQKLSFI</sequence>
<organism evidence="1">
    <name type="scientific">viral metagenome</name>
    <dbReference type="NCBI Taxonomy" id="1070528"/>
    <lineage>
        <taxon>unclassified sequences</taxon>
        <taxon>metagenomes</taxon>
        <taxon>organismal metagenomes</taxon>
    </lineage>
</organism>
<evidence type="ECO:0000313" key="1">
    <source>
        <dbReference type="EMBL" id="QHT02924.1"/>
    </source>
</evidence>
<reference evidence="1" key="1">
    <citation type="journal article" date="2020" name="Nature">
        <title>Giant virus diversity and host interactions through global metagenomics.</title>
        <authorList>
            <person name="Schulz F."/>
            <person name="Roux S."/>
            <person name="Paez-Espino D."/>
            <person name="Jungbluth S."/>
            <person name="Walsh D.A."/>
            <person name="Denef V.J."/>
            <person name="McMahon K.D."/>
            <person name="Konstantinidis K.T."/>
            <person name="Eloe-Fadrosh E.A."/>
            <person name="Kyrpides N.C."/>
            <person name="Woyke T."/>
        </authorList>
    </citation>
    <scope>NUCLEOTIDE SEQUENCE</scope>
    <source>
        <strain evidence="1">GVMAG-M-3300020727-4</strain>
    </source>
</reference>
<accession>A0A6C0CH29</accession>
<proteinExistence type="predicted"/>